<organism evidence="1 2">
    <name type="scientific">Paenibacillus oenotherae</name>
    <dbReference type="NCBI Taxonomy" id="1435645"/>
    <lineage>
        <taxon>Bacteria</taxon>
        <taxon>Bacillati</taxon>
        <taxon>Bacillota</taxon>
        <taxon>Bacilli</taxon>
        <taxon>Bacillales</taxon>
        <taxon>Paenibacillaceae</taxon>
        <taxon>Paenibacillus</taxon>
    </lineage>
</organism>
<keyword evidence="2" id="KW-1185">Reference proteome</keyword>
<proteinExistence type="predicted"/>
<gene>
    <name evidence="1" type="ORF">K0T92_16655</name>
</gene>
<evidence type="ECO:0000313" key="2">
    <source>
        <dbReference type="Proteomes" id="UP000812277"/>
    </source>
</evidence>
<comment type="caution">
    <text evidence="1">The sequence shown here is derived from an EMBL/GenBank/DDBJ whole genome shotgun (WGS) entry which is preliminary data.</text>
</comment>
<dbReference type="EMBL" id="JAHZIJ010000012">
    <property type="protein sequence ID" value="MBW7476366.1"/>
    <property type="molecule type" value="Genomic_DNA"/>
</dbReference>
<sequence>MAGYGFGAAIPAANGSFLSCFPGVQGMFLRLMLTLAGTKPPAAAIRSGLCSELDEVLAAKVVESFVPESKRLYMDKRRHSELPRHALYVQLKQDREFNAGMQQRMMENLQAAQAAVMDSGHLPMLSKPDELARICMQYADTLSSQPFLLQWN</sequence>
<name>A0ABS7D940_9BACL</name>
<dbReference type="Gene3D" id="3.40.50.1820">
    <property type="entry name" value="alpha/beta hydrolase"/>
    <property type="match status" value="1"/>
</dbReference>
<dbReference type="InterPro" id="IPR029058">
    <property type="entry name" value="AB_hydrolase_fold"/>
</dbReference>
<reference evidence="1 2" key="1">
    <citation type="submission" date="2021-07" db="EMBL/GenBank/DDBJ databases">
        <title>Paenibacillus radiodurans sp. nov., isolated from the southeastern edge of Tengger Desert.</title>
        <authorList>
            <person name="Zhang G."/>
        </authorList>
    </citation>
    <scope>NUCLEOTIDE SEQUENCE [LARGE SCALE GENOMIC DNA]</scope>
    <source>
        <strain evidence="1 2">DT7-4</strain>
    </source>
</reference>
<dbReference type="RefSeq" id="WP_219873603.1">
    <property type="nucleotide sequence ID" value="NZ_JAHZIJ010000012.1"/>
</dbReference>
<protein>
    <submittedName>
        <fullName evidence="1">Uncharacterized protein</fullName>
    </submittedName>
</protein>
<dbReference type="Proteomes" id="UP000812277">
    <property type="component" value="Unassembled WGS sequence"/>
</dbReference>
<dbReference type="SUPFAM" id="SSF53474">
    <property type="entry name" value="alpha/beta-Hydrolases"/>
    <property type="match status" value="1"/>
</dbReference>
<accession>A0ABS7D940</accession>
<evidence type="ECO:0000313" key="1">
    <source>
        <dbReference type="EMBL" id="MBW7476366.1"/>
    </source>
</evidence>